<dbReference type="InterPro" id="IPR036397">
    <property type="entry name" value="RNaseH_sf"/>
</dbReference>
<proteinExistence type="predicted"/>
<gene>
    <name evidence="1" type="ORF">CROQUDRAFT_31011</name>
</gene>
<name>A0A9P6NM36_9BASI</name>
<dbReference type="PANTHER" id="PTHR46564">
    <property type="entry name" value="TRANSPOSASE"/>
    <property type="match status" value="1"/>
</dbReference>
<accession>A0A9P6NM36</accession>
<keyword evidence="2" id="KW-1185">Reference proteome</keyword>
<sequence>SKKGLCTTHYVPCLQGTQYSLLPAICSGGVIALDVLEGSVNCKRFTPFLKHMVLPHMNVYLALNSILVLDNSAIHHGAEISRLCTKHG</sequence>
<dbReference type="OrthoDB" id="2142724at2759"/>
<evidence type="ECO:0000313" key="1">
    <source>
        <dbReference type="EMBL" id="KAG0148528.1"/>
    </source>
</evidence>
<comment type="caution">
    <text evidence="1">The sequence shown here is derived from an EMBL/GenBank/DDBJ whole genome shotgun (WGS) entry which is preliminary data.</text>
</comment>
<feature type="non-terminal residue" evidence="1">
    <location>
        <position position="88"/>
    </location>
</feature>
<evidence type="ECO:0008006" key="3">
    <source>
        <dbReference type="Google" id="ProtNLM"/>
    </source>
</evidence>
<dbReference type="GO" id="GO:0003676">
    <property type="term" value="F:nucleic acid binding"/>
    <property type="evidence" value="ECO:0007669"/>
    <property type="project" value="InterPro"/>
</dbReference>
<dbReference type="EMBL" id="MU167236">
    <property type="protein sequence ID" value="KAG0148528.1"/>
    <property type="molecule type" value="Genomic_DNA"/>
</dbReference>
<evidence type="ECO:0000313" key="2">
    <source>
        <dbReference type="Proteomes" id="UP000886653"/>
    </source>
</evidence>
<dbReference type="AlphaFoldDB" id="A0A9P6NM36"/>
<dbReference type="Gene3D" id="3.30.420.10">
    <property type="entry name" value="Ribonuclease H-like superfamily/Ribonuclease H"/>
    <property type="match status" value="1"/>
</dbReference>
<dbReference type="Proteomes" id="UP000886653">
    <property type="component" value="Unassembled WGS sequence"/>
</dbReference>
<reference evidence="1" key="1">
    <citation type="submission" date="2013-11" db="EMBL/GenBank/DDBJ databases">
        <title>Genome sequence of the fusiform rust pathogen reveals effectors for host alternation and coevolution with pine.</title>
        <authorList>
            <consortium name="DOE Joint Genome Institute"/>
            <person name="Smith K."/>
            <person name="Pendleton A."/>
            <person name="Kubisiak T."/>
            <person name="Anderson C."/>
            <person name="Salamov A."/>
            <person name="Aerts A."/>
            <person name="Riley R."/>
            <person name="Clum A."/>
            <person name="Lindquist E."/>
            <person name="Ence D."/>
            <person name="Campbell M."/>
            <person name="Kronenberg Z."/>
            <person name="Feau N."/>
            <person name="Dhillon B."/>
            <person name="Hamelin R."/>
            <person name="Burleigh J."/>
            <person name="Smith J."/>
            <person name="Yandell M."/>
            <person name="Nelson C."/>
            <person name="Grigoriev I."/>
            <person name="Davis J."/>
        </authorList>
    </citation>
    <scope>NUCLEOTIDE SEQUENCE</scope>
    <source>
        <strain evidence="1">G11</strain>
    </source>
</reference>
<organism evidence="1 2">
    <name type="scientific">Cronartium quercuum f. sp. fusiforme G11</name>
    <dbReference type="NCBI Taxonomy" id="708437"/>
    <lineage>
        <taxon>Eukaryota</taxon>
        <taxon>Fungi</taxon>
        <taxon>Dikarya</taxon>
        <taxon>Basidiomycota</taxon>
        <taxon>Pucciniomycotina</taxon>
        <taxon>Pucciniomycetes</taxon>
        <taxon>Pucciniales</taxon>
        <taxon>Coleosporiaceae</taxon>
        <taxon>Cronartium</taxon>
    </lineage>
</organism>
<dbReference type="PANTHER" id="PTHR46564:SF1">
    <property type="entry name" value="TRANSPOSASE"/>
    <property type="match status" value="1"/>
</dbReference>
<protein>
    <recommendedName>
        <fullName evidence="3">Tc1-like transposase DDE domain-containing protein</fullName>
    </recommendedName>
</protein>
<feature type="non-terminal residue" evidence="1">
    <location>
        <position position="1"/>
    </location>
</feature>